<feature type="signal peptide" evidence="1">
    <location>
        <begin position="1"/>
        <end position="17"/>
    </location>
</feature>
<organism evidence="2 3">
    <name type="scientific">Archangium gephyra</name>
    <dbReference type="NCBI Taxonomy" id="48"/>
    <lineage>
        <taxon>Bacteria</taxon>
        <taxon>Pseudomonadati</taxon>
        <taxon>Myxococcota</taxon>
        <taxon>Myxococcia</taxon>
        <taxon>Myxococcales</taxon>
        <taxon>Cystobacterineae</taxon>
        <taxon>Archangiaceae</taxon>
        <taxon>Archangium</taxon>
    </lineage>
</organism>
<reference evidence="2 3" key="1">
    <citation type="submission" date="2017-08" db="EMBL/GenBank/DDBJ databases">
        <title>Infants hospitalized years apart are colonized by the same room-sourced microbial strains.</title>
        <authorList>
            <person name="Brooks B."/>
            <person name="Olm M.R."/>
            <person name="Firek B.A."/>
            <person name="Baker R."/>
            <person name="Thomas B.C."/>
            <person name="Morowitz M.J."/>
            <person name="Banfield J.F."/>
        </authorList>
    </citation>
    <scope>NUCLEOTIDE SEQUENCE [LARGE SCALE GENOMIC DNA]</scope>
    <source>
        <strain evidence="2">S2_003_000_R2_14</strain>
    </source>
</reference>
<sequence>MRATVLLGILISSAALAQAPDSRFSAGGYFRIMARPDFQGGNGRLGYWNLNGRLMNEGPYAALEMKLDLLQAPPGTTEIWASLHARVEGGSVTTADSGNGNLINFRMSQLYARVGNVLAPNVVFQVGTLQYFFGDLGIYDMRPAQILDDTIGVSARYTTGPVDVLIAAGDSGFALRGLQYVPIATAGGMARVRIANYVELGGGGQVSVEPFVAGNRYSSYVTPGVEYEDFARKEVLRRFVERNPMLGADQFPLPVASQNTNVSWRVVGYLGFGGFGPIRWNNFFVRYQRLHPQNYYTDSFNGREVQVYTADLTRDRFALQLGNEMQLKLIPDRLDAVWSLLYGSDRDLKNTIQATEGNRTYMSTVLRLQLYFTRHVHWLLENAISQEESLNGNLFRTQYDSIFQNANGTPDTRGLQFGDSSLRRSWQLKTGIVLNPTGFGIYARPSIRLLYGFQYSNVHAAFGNAFVERLDQYDAFRPTGTISWHHLLSVEAEGWF</sequence>
<gene>
    <name evidence="2" type="ORF">DI536_05375</name>
</gene>
<evidence type="ECO:0000313" key="3">
    <source>
        <dbReference type="Proteomes" id="UP000249061"/>
    </source>
</evidence>
<evidence type="ECO:0000313" key="2">
    <source>
        <dbReference type="EMBL" id="PZR16596.1"/>
    </source>
</evidence>
<dbReference type="EMBL" id="QFQP01000003">
    <property type="protein sequence ID" value="PZR16596.1"/>
    <property type="molecule type" value="Genomic_DNA"/>
</dbReference>
<dbReference type="GO" id="GO:0034219">
    <property type="term" value="P:carbohydrate transmembrane transport"/>
    <property type="evidence" value="ECO:0007669"/>
    <property type="project" value="InterPro"/>
</dbReference>
<dbReference type="Gene3D" id="2.40.170.10">
    <property type="entry name" value="Porin, LamB type"/>
    <property type="match status" value="1"/>
</dbReference>
<feature type="chain" id="PRO_5015986137" evidence="1">
    <location>
        <begin position="18"/>
        <end position="496"/>
    </location>
</feature>
<dbReference type="GO" id="GO:0016020">
    <property type="term" value="C:membrane"/>
    <property type="evidence" value="ECO:0007669"/>
    <property type="project" value="InterPro"/>
</dbReference>
<dbReference type="GO" id="GO:0015288">
    <property type="term" value="F:porin activity"/>
    <property type="evidence" value="ECO:0007669"/>
    <property type="project" value="InterPro"/>
</dbReference>
<dbReference type="InterPro" id="IPR036998">
    <property type="entry name" value="Porin_LamB_sf"/>
</dbReference>
<keyword evidence="1" id="KW-0732">Signal</keyword>
<evidence type="ECO:0000256" key="1">
    <source>
        <dbReference type="SAM" id="SignalP"/>
    </source>
</evidence>
<proteinExistence type="predicted"/>
<name>A0A2W5TW14_9BACT</name>
<protein>
    <submittedName>
        <fullName evidence="2">Uncharacterized protein</fullName>
    </submittedName>
</protein>
<dbReference type="Proteomes" id="UP000249061">
    <property type="component" value="Unassembled WGS sequence"/>
</dbReference>
<accession>A0A2W5TW14</accession>
<dbReference type="AlphaFoldDB" id="A0A2W5TW14"/>
<comment type="caution">
    <text evidence="2">The sequence shown here is derived from an EMBL/GenBank/DDBJ whole genome shotgun (WGS) entry which is preliminary data.</text>
</comment>